<dbReference type="OrthoDB" id="9775789at2"/>
<keyword evidence="4" id="KW-1185">Reference proteome</keyword>
<dbReference type="HOGENOM" id="CLU_959294_0_0_6"/>
<feature type="transmembrane region" description="Helical" evidence="1">
    <location>
        <begin position="237"/>
        <end position="254"/>
    </location>
</feature>
<feature type="transmembrane region" description="Helical" evidence="1">
    <location>
        <begin position="124"/>
        <end position="143"/>
    </location>
</feature>
<keyword evidence="1" id="KW-1133">Transmembrane helix</keyword>
<dbReference type="InterPro" id="IPR026841">
    <property type="entry name" value="Aur1/Ipt1"/>
</dbReference>
<protein>
    <submittedName>
        <fullName evidence="3">PAP2 family protein</fullName>
    </submittedName>
</protein>
<feature type="transmembrane region" description="Helical" evidence="1">
    <location>
        <begin position="212"/>
        <end position="230"/>
    </location>
</feature>
<dbReference type="EMBL" id="AKKN01000005">
    <property type="protein sequence ID" value="EKT60041.1"/>
    <property type="molecule type" value="Genomic_DNA"/>
</dbReference>
<feature type="transmembrane region" description="Helical" evidence="1">
    <location>
        <begin position="34"/>
        <end position="53"/>
    </location>
</feature>
<feature type="transmembrane region" description="Helical" evidence="1">
    <location>
        <begin position="62"/>
        <end position="80"/>
    </location>
</feature>
<accession>K8WJA7</accession>
<organism evidence="3 4">
    <name type="scientific">Providencia sneebia DSM 19967</name>
    <dbReference type="NCBI Taxonomy" id="1141660"/>
    <lineage>
        <taxon>Bacteria</taxon>
        <taxon>Pseudomonadati</taxon>
        <taxon>Pseudomonadota</taxon>
        <taxon>Gammaproteobacteria</taxon>
        <taxon>Enterobacterales</taxon>
        <taxon>Morganellaceae</taxon>
        <taxon>Providencia</taxon>
    </lineage>
</organism>
<reference evidence="3 4" key="1">
    <citation type="journal article" date="2012" name="BMC Genomics">
        <title>Comparative genomics of bacteria in the genus Providencia isolated from wild Drosophila melanogaster.</title>
        <authorList>
            <person name="Galac M.R."/>
            <person name="Lazzaro B.P."/>
        </authorList>
    </citation>
    <scope>NUCLEOTIDE SEQUENCE [LARGE SCALE GENOMIC DNA]</scope>
    <source>
        <strain evidence="3 4">DSM 19967</strain>
    </source>
</reference>
<feature type="transmembrane region" description="Helical" evidence="1">
    <location>
        <begin position="155"/>
        <end position="173"/>
    </location>
</feature>
<keyword evidence="1" id="KW-0812">Transmembrane</keyword>
<dbReference type="Proteomes" id="UP000010290">
    <property type="component" value="Chromosome"/>
</dbReference>
<feature type="transmembrane region" description="Helical" evidence="1">
    <location>
        <begin position="7"/>
        <end position="28"/>
    </location>
</feature>
<evidence type="ECO:0000313" key="4">
    <source>
        <dbReference type="Proteomes" id="UP000010290"/>
    </source>
</evidence>
<dbReference type="GO" id="GO:0016020">
    <property type="term" value="C:membrane"/>
    <property type="evidence" value="ECO:0007669"/>
    <property type="project" value="UniProtKB-SubCell"/>
</dbReference>
<evidence type="ECO:0000313" key="3">
    <source>
        <dbReference type="EMBL" id="EKT60041.1"/>
    </source>
</evidence>
<feature type="transmembrane region" description="Helical" evidence="1">
    <location>
        <begin position="260"/>
        <end position="277"/>
    </location>
</feature>
<proteinExistence type="predicted"/>
<dbReference type="RefSeq" id="WP_008914749.1">
    <property type="nucleotide sequence ID" value="NZ_CM001773.1"/>
</dbReference>
<gene>
    <name evidence="3" type="ORF">OO7_04384</name>
</gene>
<comment type="caution">
    <text evidence="3">The sequence shown here is derived from an EMBL/GenBank/DDBJ whole genome shotgun (WGS) entry which is preliminary data.</text>
</comment>
<dbReference type="AlphaFoldDB" id="K8WJA7"/>
<evidence type="ECO:0000256" key="1">
    <source>
        <dbReference type="SAM" id="Phobius"/>
    </source>
</evidence>
<keyword evidence="1" id="KW-0472">Membrane</keyword>
<dbReference type="Gene3D" id="1.20.144.10">
    <property type="entry name" value="Phosphatidic acid phosphatase type 2/haloperoxidase"/>
    <property type="match status" value="1"/>
</dbReference>
<evidence type="ECO:0000259" key="2">
    <source>
        <dbReference type="Pfam" id="PF14378"/>
    </source>
</evidence>
<name>K8WJA7_9GAMM</name>
<feature type="domain" description="Inositolphosphotransferase Aur1/Ipt1" evidence="2">
    <location>
        <begin position="117"/>
        <end position="274"/>
    </location>
</feature>
<sequence>MLTSRFNGLFTAELLLIWGLGTVGVFQAGLMATLLPAVIAGGIFWVIMLAVGLSKKQQISRFYWFGLLQLIACWSIFPLFKAIRIHYYTWSADQVLFQSDSLIWFGKSLPEWAINIQAPWLSEVVAFCYFSFYFLIIISALFFFLQRNKLLAQRYFFGLMLMYFWGFIGYFSLPAAGPYAAFPEVFAYPVDHGAMISLLTEAVDKGITGMDVFPSLHTGITLYIVGFVFLTGYRRTAYCLMPLAAGLILATVYLHYHYGIDVVIGAVLAFFVLYFTFKKEKVTNGTDLSS</sequence>
<dbReference type="Pfam" id="PF14378">
    <property type="entry name" value="PAP2_3"/>
    <property type="match status" value="1"/>
</dbReference>
<dbReference type="PATRIC" id="fig|1141660.3.peg.889"/>